<dbReference type="Proteomes" id="UP000324222">
    <property type="component" value="Unassembled WGS sequence"/>
</dbReference>
<accession>A0A5B7EJI5</accession>
<evidence type="ECO:0000313" key="1">
    <source>
        <dbReference type="EMBL" id="MPC34650.1"/>
    </source>
</evidence>
<comment type="caution">
    <text evidence="1">The sequence shown here is derived from an EMBL/GenBank/DDBJ whole genome shotgun (WGS) entry which is preliminary data.</text>
</comment>
<sequence length="95" mass="10990">MNCITSRRRDQLRLLALMLLYGSSASGNSLATILSSTRSRNLVYSSRLRFSRKLQSSVLRMHIAWARWWRSITEPSEEYSDASTELLATYGHKDY</sequence>
<proteinExistence type="predicted"/>
<name>A0A5B7EJI5_PORTR</name>
<reference evidence="1 2" key="1">
    <citation type="submission" date="2019-05" db="EMBL/GenBank/DDBJ databases">
        <title>Another draft genome of Portunus trituberculatus and its Hox gene families provides insights of decapod evolution.</title>
        <authorList>
            <person name="Jeong J.-H."/>
            <person name="Song I."/>
            <person name="Kim S."/>
            <person name="Choi T."/>
            <person name="Kim D."/>
            <person name="Ryu S."/>
            <person name="Kim W."/>
        </authorList>
    </citation>
    <scope>NUCLEOTIDE SEQUENCE [LARGE SCALE GENOMIC DNA]</scope>
    <source>
        <tissue evidence="1">Muscle</tissue>
    </source>
</reference>
<dbReference type="EMBL" id="VSRR010003098">
    <property type="protein sequence ID" value="MPC34650.1"/>
    <property type="molecule type" value="Genomic_DNA"/>
</dbReference>
<organism evidence="1 2">
    <name type="scientific">Portunus trituberculatus</name>
    <name type="common">Swimming crab</name>
    <name type="synonym">Neptunus trituberculatus</name>
    <dbReference type="NCBI Taxonomy" id="210409"/>
    <lineage>
        <taxon>Eukaryota</taxon>
        <taxon>Metazoa</taxon>
        <taxon>Ecdysozoa</taxon>
        <taxon>Arthropoda</taxon>
        <taxon>Crustacea</taxon>
        <taxon>Multicrustacea</taxon>
        <taxon>Malacostraca</taxon>
        <taxon>Eumalacostraca</taxon>
        <taxon>Eucarida</taxon>
        <taxon>Decapoda</taxon>
        <taxon>Pleocyemata</taxon>
        <taxon>Brachyura</taxon>
        <taxon>Eubrachyura</taxon>
        <taxon>Portunoidea</taxon>
        <taxon>Portunidae</taxon>
        <taxon>Portuninae</taxon>
        <taxon>Portunus</taxon>
    </lineage>
</organism>
<keyword evidence="2" id="KW-1185">Reference proteome</keyword>
<evidence type="ECO:0000313" key="2">
    <source>
        <dbReference type="Proteomes" id="UP000324222"/>
    </source>
</evidence>
<gene>
    <name evidence="1" type="ORF">E2C01_028046</name>
</gene>
<dbReference type="AlphaFoldDB" id="A0A5B7EJI5"/>
<protein>
    <submittedName>
        <fullName evidence="1">Uncharacterized protein</fullName>
    </submittedName>
</protein>